<dbReference type="SUPFAM" id="SSF52540">
    <property type="entry name" value="P-loop containing nucleoside triphosphate hydrolases"/>
    <property type="match status" value="1"/>
</dbReference>
<comment type="similarity">
    <text evidence="1">Belongs to the ABC transporter superfamily.</text>
</comment>
<dbReference type="InterPro" id="IPR027417">
    <property type="entry name" value="P-loop_NTPase"/>
</dbReference>
<dbReference type="InterPro" id="IPR017871">
    <property type="entry name" value="ABC_transporter-like_CS"/>
</dbReference>
<sequence length="256" mass="29167">MLEIIELHKRYRSNWLTGRGHQAVEPATFHIAEGESLGLVGESGSGKSTLARLLLKLISADGGRILYKGTDISGYSLKQMRPLRRELQIMFQHPHSALNPRRTLLDSLLEPVLLHRIMNKAAAREKALALLDVVGIRAELLPRYPHQISGGQIQRIVIARALMLEPKFLVLDEPTSMLDVSVQAQVTQLLQRIRKEFGLTYLFISHDLELVRHMCDRIGVMKEGRIVELDESERIMERPQHPYTKQLVNAFQAFKQ</sequence>
<dbReference type="InterPro" id="IPR003593">
    <property type="entry name" value="AAA+_ATPase"/>
</dbReference>
<name>A0A1I2IQI4_9BACL</name>
<accession>A0A1I2IQI4</accession>
<feature type="domain" description="ABC transporter" evidence="5">
    <location>
        <begin position="2"/>
        <end position="248"/>
    </location>
</feature>
<dbReference type="Gene3D" id="3.40.50.300">
    <property type="entry name" value="P-loop containing nucleotide triphosphate hydrolases"/>
    <property type="match status" value="1"/>
</dbReference>
<dbReference type="PANTHER" id="PTHR43776">
    <property type="entry name" value="TRANSPORT ATP-BINDING PROTEIN"/>
    <property type="match status" value="1"/>
</dbReference>
<evidence type="ECO:0000256" key="3">
    <source>
        <dbReference type="ARBA" id="ARBA00022741"/>
    </source>
</evidence>
<dbReference type="GO" id="GO:0055085">
    <property type="term" value="P:transmembrane transport"/>
    <property type="evidence" value="ECO:0007669"/>
    <property type="project" value="UniProtKB-ARBA"/>
</dbReference>
<dbReference type="PROSITE" id="PS00211">
    <property type="entry name" value="ABC_TRANSPORTER_1"/>
    <property type="match status" value="1"/>
</dbReference>
<dbReference type="Proteomes" id="UP000183410">
    <property type="component" value="Unassembled WGS sequence"/>
</dbReference>
<evidence type="ECO:0000313" key="7">
    <source>
        <dbReference type="Proteomes" id="UP000183410"/>
    </source>
</evidence>
<keyword evidence="7" id="KW-1185">Reference proteome</keyword>
<dbReference type="PROSITE" id="PS50893">
    <property type="entry name" value="ABC_TRANSPORTER_2"/>
    <property type="match status" value="1"/>
</dbReference>
<keyword evidence="4 6" id="KW-0067">ATP-binding</keyword>
<dbReference type="CDD" id="cd03257">
    <property type="entry name" value="ABC_NikE_OppD_transporters"/>
    <property type="match status" value="1"/>
</dbReference>
<dbReference type="Pfam" id="PF00005">
    <property type="entry name" value="ABC_tran"/>
    <property type="match status" value="1"/>
</dbReference>
<evidence type="ECO:0000256" key="2">
    <source>
        <dbReference type="ARBA" id="ARBA00022448"/>
    </source>
</evidence>
<dbReference type="OrthoDB" id="9802264at2"/>
<dbReference type="GO" id="GO:0016887">
    <property type="term" value="F:ATP hydrolysis activity"/>
    <property type="evidence" value="ECO:0007669"/>
    <property type="project" value="InterPro"/>
</dbReference>
<dbReference type="InterPro" id="IPR003439">
    <property type="entry name" value="ABC_transporter-like_ATP-bd"/>
</dbReference>
<evidence type="ECO:0000256" key="1">
    <source>
        <dbReference type="ARBA" id="ARBA00005417"/>
    </source>
</evidence>
<keyword evidence="3" id="KW-0547">Nucleotide-binding</keyword>
<evidence type="ECO:0000256" key="4">
    <source>
        <dbReference type="ARBA" id="ARBA00022840"/>
    </source>
</evidence>
<evidence type="ECO:0000313" key="6">
    <source>
        <dbReference type="EMBL" id="SFF44672.1"/>
    </source>
</evidence>
<keyword evidence="2" id="KW-0813">Transport</keyword>
<dbReference type="RefSeq" id="WP_046229292.1">
    <property type="nucleotide sequence ID" value="NZ_FONN01000040.1"/>
</dbReference>
<dbReference type="InterPro" id="IPR050319">
    <property type="entry name" value="ABC_transp_ATP-bind"/>
</dbReference>
<gene>
    <name evidence="6" type="ORF">SAMN04487969_14025</name>
</gene>
<dbReference type="EMBL" id="FONN01000040">
    <property type="protein sequence ID" value="SFF44672.1"/>
    <property type="molecule type" value="Genomic_DNA"/>
</dbReference>
<dbReference type="AlphaFoldDB" id="A0A1I2IQI4"/>
<reference evidence="7" key="1">
    <citation type="submission" date="2016-10" db="EMBL/GenBank/DDBJ databases">
        <authorList>
            <person name="Varghese N."/>
            <person name="Submissions S."/>
        </authorList>
    </citation>
    <scope>NUCLEOTIDE SEQUENCE [LARGE SCALE GENOMIC DNA]</scope>
    <source>
        <strain evidence="7">CGMCC 1.10223</strain>
    </source>
</reference>
<dbReference type="PANTHER" id="PTHR43776:SF7">
    <property type="entry name" value="D,D-DIPEPTIDE TRANSPORT ATP-BINDING PROTEIN DDPF-RELATED"/>
    <property type="match status" value="1"/>
</dbReference>
<protein>
    <submittedName>
        <fullName evidence="6">Peptide/nickel transport system ATP-binding protein</fullName>
    </submittedName>
</protein>
<evidence type="ECO:0000259" key="5">
    <source>
        <dbReference type="PROSITE" id="PS50893"/>
    </source>
</evidence>
<dbReference type="GO" id="GO:0005524">
    <property type="term" value="F:ATP binding"/>
    <property type="evidence" value="ECO:0007669"/>
    <property type="project" value="UniProtKB-KW"/>
</dbReference>
<dbReference type="SMART" id="SM00382">
    <property type="entry name" value="AAA"/>
    <property type="match status" value="1"/>
</dbReference>
<organism evidence="6 7">
    <name type="scientific">Paenibacillus algorifonticola</name>
    <dbReference type="NCBI Taxonomy" id="684063"/>
    <lineage>
        <taxon>Bacteria</taxon>
        <taxon>Bacillati</taxon>
        <taxon>Bacillota</taxon>
        <taxon>Bacilli</taxon>
        <taxon>Bacillales</taxon>
        <taxon>Paenibacillaceae</taxon>
        <taxon>Paenibacillus</taxon>
    </lineage>
</organism>
<proteinExistence type="inferred from homology"/>